<evidence type="ECO:0000256" key="2">
    <source>
        <dbReference type="ARBA" id="ARBA00022679"/>
    </source>
</evidence>
<reference evidence="4 5" key="1">
    <citation type="submission" date="2018-08" db="EMBL/GenBank/DDBJ databases">
        <title>A genome reference for cultivated species of the human gut microbiota.</title>
        <authorList>
            <person name="Zou Y."/>
            <person name="Xue W."/>
            <person name="Luo G."/>
        </authorList>
    </citation>
    <scope>NUCLEOTIDE SEQUENCE [LARGE SCALE GENOMIC DNA]</scope>
    <source>
        <strain evidence="4 5">AM26-2LB</strain>
    </source>
</reference>
<dbReference type="SUPFAM" id="SSF53448">
    <property type="entry name" value="Nucleotide-diphospho-sugar transferases"/>
    <property type="match status" value="1"/>
</dbReference>
<dbReference type="Proteomes" id="UP000283501">
    <property type="component" value="Unassembled WGS sequence"/>
</dbReference>
<dbReference type="AlphaFoldDB" id="A0A414M0X8"/>
<dbReference type="InterPro" id="IPR001173">
    <property type="entry name" value="Glyco_trans_2-like"/>
</dbReference>
<protein>
    <submittedName>
        <fullName evidence="4">Glycosyltransferase</fullName>
    </submittedName>
</protein>
<dbReference type="GO" id="GO:0016757">
    <property type="term" value="F:glycosyltransferase activity"/>
    <property type="evidence" value="ECO:0007669"/>
    <property type="project" value="UniProtKB-KW"/>
</dbReference>
<evidence type="ECO:0000256" key="1">
    <source>
        <dbReference type="ARBA" id="ARBA00022676"/>
    </source>
</evidence>
<dbReference type="Gene3D" id="3.90.550.10">
    <property type="entry name" value="Spore Coat Polysaccharide Biosynthesis Protein SpsA, Chain A"/>
    <property type="match status" value="1"/>
</dbReference>
<dbReference type="PANTHER" id="PTHR22916">
    <property type="entry name" value="GLYCOSYLTRANSFERASE"/>
    <property type="match status" value="1"/>
</dbReference>
<dbReference type="RefSeq" id="WP_118141775.1">
    <property type="nucleotide sequence ID" value="NZ_QSKY01000022.1"/>
</dbReference>
<feature type="domain" description="Glycosyltransferase 2-like" evidence="3">
    <location>
        <begin position="5"/>
        <end position="167"/>
    </location>
</feature>
<evidence type="ECO:0000313" key="4">
    <source>
        <dbReference type="EMBL" id="RHF01603.1"/>
    </source>
</evidence>
<keyword evidence="1" id="KW-0328">Glycosyltransferase</keyword>
<evidence type="ECO:0000259" key="3">
    <source>
        <dbReference type="Pfam" id="PF00535"/>
    </source>
</evidence>
<dbReference type="Pfam" id="PF00535">
    <property type="entry name" value="Glycos_transf_2"/>
    <property type="match status" value="1"/>
</dbReference>
<dbReference type="InterPro" id="IPR029044">
    <property type="entry name" value="Nucleotide-diphossugar_trans"/>
</dbReference>
<organism evidence="4 5">
    <name type="scientific">Agathobacter rectalis</name>
    <dbReference type="NCBI Taxonomy" id="39491"/>
    <lineage>
        <taxon>Bacteria</taxon>
        <taxon>Bacillati</taxon>
        <taxon>Bacillota</taxon>
        <taxon>Clostridia</taxon>
        <taxon>Lachnospirales</taxon>
        <taxon>Lachnospiraceae</taxon>
        <taxon>Agathobacter</taxon>
    </lineage>
</organism>
<keyword evidence="2 4" id="KW-0808">Transferase</keyword>
<proteinExistence type="predicted"/>
<gene>
    <name evidence="4" type="ORF">DW703_12760</name>
</gene>
<dbReference type="EMBL" id="QSKY01000022">
    <property type="protein sequence ID" value="RHF01603.1"/>
    <property type="molecule type" value="Genomic_DNA"/>
</dbReference>
<dbReference type="PANTHER" id="PTHR22916:SF51">
    <property type="entry name" value="GLYCOSYLTRANSFERASE EPSH-RELATED"/>
    <property type="match status" value="1"/>
</dbReference>
<dbReference type="CDD" id="cd00761">
    <property type="entry name" value="Glyco_tranf_GTA_type"/>
    <property type="match status" value="1"/>
</dbReference>
<sequence length="323" mass="37793">MEKVSILMPIYNVEKYLSECIDSVLAQTYKNFELIMVDDGSPDNCGKIIDEYANIDDRIVAIHQKNCGVDFARNNAIEHANGKYIAFIDSDDTYETEFIEKLVYAIEHDKSDMAVCSFIPFGVDNLPKFKIISKGIIDGCTGMKFALGYNSVNGYVWNKMFKREIIEREHIRFEKGYLACEDILFTGNYMFFCEKISILDDALYHYRQVKFGANRVRYSGVKFDNKWMSSFKMTKYFRNQYKNSEVDLACNLHDVREASIVLRSIVSSNYKGKESRELQKIIRKYAFRFIMDKNSSYYQKISVLLTFISPKLEYKVWKFLNKV</sequence>
<comment type="caution">
    <text evidence="4">The sequence shown here is derived from an EMBL/GenBank/DDBJ whole genome shotgun (WGS) entry which is preliminary data.</text>
</comment>
<evidence type="ECO:0000313" key="5">
    <source>
        <dbReference type="Proteomes" id="UP000283501"/>
    </source>
</evidence>
<accession>A0A414M0X8</accession>
<name>A0A414M0X8_9FIRM</name>